<dbReference type="Pfam" id="PF01402">
    <property type="entry name" value="RHH_1"/>
    <property type="match status" value="1"/>
</dbReference>
<evidence type="ECO:0000259" key="2">
    <source>
        <dbReference type="Pfam" id="PF01402"/>
    </source>
</evidence>
<dbReference type="InterPro" id="IPR002145">
    <property type="entry name" value="CopG"/>
</dbReference>
<dbReference type="SUPFAM" id="SSF47598">
    <property type="entry name" value="Ribbon-helix-helix"/>
    <property type="match status" value="1"/>
</dbReference>
<protein>
    <submittedName>
        <fullName evidence="3">CopG family transcriptional regulator</fullName>
    </submittedName>
</protein>
<gene>
    <name evidence="3" type="ORF">LC1Nh_1203</name>
</gene>
<dbReference type="GeneID" id="42365601"/>
<dbReference type="CDD" id="cd22231">
    <property type="entry name" value="RHH_NikR_HicB-like"/>
    <property type="match status" value="1"/>
</dbReference>
<feature type="compositionally biased region" description="Basic and acidic residues" evidence="1">
    <location>
        <begin position="8"/>
        <end position="24"/>
    </location>
</feature>
<dbReference type="EMBL" id="CP040089">
    <property type="protein sequence ID" value="QGA81069.1"/>
    <property type="molecule type" value="Genomic_DNA"/>
</dbReference>
<dbReference type="Proteomes" id="UP000377803">
    <property type="component" value="Chromosome"/>
</dbReference>
<feature type="domain" description="Ribbon-helix-helix protein CopG" evidence="2">
    <location>
        <begin position="4"/>
        <end position="43"/>
    </location>
</feature>
<evidence type="ECO:0000313" key="3">
    <source>
        <dbReference type="EMBL" id="QGA81069.1"/>
    </source>
</evidence>
<feature type="region of interest" description="Disordered" evidence="1">
    <location>
        <begin position="1"/>
        <end position="27"/>
    </location>
</feature>
<sequence length="82" mass="9755">MGSINVRVPDDQKKQIEETAEKENYPSPSEWVREAIREKLKRETKLYPKEVERILEVWEKEKKGELETTPADEVWENLGIKE</sequence>
<dbReference type="OrthoDB" id="9459at2157"/>
<dbReference type="RefSeq" id="WP_153550816.1">
    <property type="nucleotide sequence ID" value="NZ_CP040089.1"/>
</dbReference>
<proteinExistence type="predicted"/>
<dbReference type="GO" id="GO:0006355">
    <property type="term" value="P:regulation of DNA-templated transcription"/>
    <property type="evidence" value="ECO:0007669"/>
    <property type="project" value="InterPro"/>
</dbReference>
<reference evidence="4" key="1">
    <citation type="submission" date="2019-05" db="EMBL/GenBank/DDBJ databases">
        <title>Candidatus Nanohalobium constans, a novel model system to study the DPANN nano-sized archaea: genomic and physiological characterization of a nanoarchaeon co-cultured with its chitinotrophic host.</title>
        <authorList>
            <person name="La Cono V."/>
            <person name="Arcadi E."/>
            <person name="Crisafi F."/>
            <person name="Denaro R."/>
            <person name="La Spada G."/>
            <person name="Messina E."/>
            <person name="Smedile F."/>
            <person name="Toshchakov S.V."/>
            <person name="Shevchenko M.A."/>
            <person name="Golyshin P.N."/>
            <person name="Golyshina O.V."/>
            <person name="Ferrer M."/>
            <person name="Rohde M."/>
            <person name="Mushegian A."/>
            <person name="Sorokin D.Y."/>
            <person name="Giuliano L."/>
            <person name="Yakimov M.M."/>
        </authorList>
    </citation>
    <scope>NUCLEOTIDE SEQUENCE [LARGE SCALE GENOMIC DNA]</scope>
    <source>
        <strain evidence="4">LC1Nh</strain>
    </source>
</reference>
<evidence type="ECO:0000313" key="4">
    <source>
        <dbReference type="Proteomes" id="UP000377803"/>
    </source>
</evidence>
<dbReference type="Gene3D" id="1.10.1220.10">
    <property type="entry name" value="Met repressor-like"/>
    <property type="match status" value="1"/>
</dbReference>
<dbReference type="InterPro" id="IPR013321">
    <property type="entry name" value="Arc_rbn_hlx_hlx"/>
</dbReference>
<keyword evidence="4" id="KW-1185">Reference proteome</keyword>
<dbReference type="AlphaFoldDB" id="A0A5Q0UJS6"/>
<dbReference type="InterPro" id="IPR010985">
    <property type="entry name" value="Ribbon_hlx_hlx"/>
</dbReference>
<organism evidence="3 4">
    <name type="scientific">Candidatus Nanohalobium constans</name>
    <dbReference type="NCBI Taxonomy" id="2565781"/>
    <lineage>
        <taxon>Archaea</taxon>
        <taxon>Candidatus Nanohalarchaeota</taxon>
        <taxon>Candidatus Nanohalobia</taxon>
        <taxon>Candidatus Nanohalobiales</taxon>
        <taxon>Candidatus Nanohalobiaceae</taxon>
        <taxon>Candidatus Nanohalobium</taxon>
    </lineage>
</organism>
<dbReference type="KEGG" id="ncon:LC1Nh_1203"/>
<accession>A0A5Q0UJS6</accession>
<name>A0A5Q0UJS6_9ARCH</name>
<evidence type="ECO:0000256" key="1">
    <source>
        <dbReference type="SAM" id="MobiDB-lite"/>
    </source>
</evidence>